<evidence type="ECO:0000313" key="3">
    <source>
        <dbReference type="Proteomes" id="UP001150904"/>
    </source>
</evidence>
<dbReference type="Proteomes" id="UP001150904">
    <property type="component" value="Unassembled WGS sequence"/>
</dbReference>
<feature type="compositionally biased region" description="Acidic residues" evidence="1">
    <location>
        <begin position="37"/>
        <end position="56"/>
    </location>
</feature>
<feature type="compositionally biased region" description="Basic and acidic residues" evidence="1">
    <location>
        <begin position="8"/>
        <end position="20"/>
    </location>
</feature>
<dbReference type="GeneID" id="83181303"/>
<reference evidence="2" key="2">
    <citation type="journal article" date="2023" name="IMA Fungus">
        <title>Comparative genomic study of the Penicillium genus elucidates a diverse pangenome and 15 lateral gene transfer events.</title>
        <authorList>
            <person name="Petersen C."/>
            <person name="Sorensen T."/>
            <person name="Nielsen M.R."/>
            <person name="Sondergaard T.E."/>
            <person name="Sorensen J.L."/>
            <person name="Fitzpatrick D.A."/>
            <person name="Frisvad J.C."/>
            <person name="Nielsen K.L."/>
        </authorList>
    </citation>
    <scope>NUCLEOTIDE SEQUENCE</scope>
    <source>
        <strain evidence="2">IBT 15544</strain>
    </source>
</reference>
<dbReference type="RefSeq" id="XP_058306251.1">
    <property type="nucleotide sequence ID" value="XM_058454002.1"/>
</dbReference>
<dbReference type="AlphaFoldDB" id="A0A9W9JJ34"/>
<keyword evidence="3" id="KW-1185">Reference proteome</keyword>
<feature type="region of interest" description="Disordered" evidence="1">
    <location>
        <begin position="275"/>
        <end position="364"/>
    </location>
</feature>
<proteinExistence type="predicted"/>
<evidence type="ECO:0000256" key="1">
    <source>
        <dbReference type="SAM" id="MobiDB-lite"/>
    </source>
</evidence>
<accession>A0A9W9JJ34</accession>
<name>A0A9W9JJ34_9EURO</name>
<dbReference type="OrthoDB" id="4161595at2759"/>
<gene>
    <name evidence="2" type="ORF">N7498_006940</name>
</gene>
<dbReference type="EMBL" id="JAPQKR010000014">
    <property type="protein sequence ID" value="KAJ5197823.1"/>
    <property type="molecule type" value="Genomic_DNA"/>
</dbReference>
<feature type="compositionally biased region" description="Acidic residues" evidence="1">
    <location>
        <begin position="287"/>
        <end position="311"/>
    </location>
</feature>
<sequence>MHLPSRHPARDFDIQDREQDTPGDVVHQSSPGPDNTTDQEDENEVDGPGEPLDEEKEQNSQDPSCEFAMPCRMNPSPDGMHYRKVISHIFGRNKATTKLFPAHVWVHYCRKHYQRARYRADQWPFTQCELLLESLRRMEDWDGVENFKLTLRRREQLRVDKPDNAEVKASGSSTTLQTGRKHPTAIISPVPDWLRGQTDTIMSFDDIRALIMQIREYMVKLRNDEKSRRAKGSEAGENGNAKNELRQQASRVRFPDIEILPFFKRWVVDAALRQRDSRENGDRDAEAESDDDDDPGNDEDEDEDNPDDADNDTPVGKIGRTGTNSGRSESQRRRSQRNFVRMVSGLTRVSPSGAVKKPNLSKKC</sequence>
<comment type="caution">
    <text evidence="2">The sequence shown here is derived from an EMBL/GenBank/DDBJ whole genome shotgun (WGS) entry which is preliminary data.</text>
</comment>
<feature type="compositionally biased region" description="Basic and acidic residues" evidence="1">
    <location>
        <begin position="275"/>
        <end position="286"/>
    </location>
</feature>
<feature type="region of interest" description="Disordered" evidence="1">
    <location>
        <begin position="1"/>
        <end position="66"/>
    </location>
</feature>
<feature type="region of interest" description="Disordered" evidence="1">
    <location>
        <begin position="228"/>
        <end position="247"/>
    </location>
</feature>
<feature type="compositionally biased region" description="Polar residues" evidence="1">
    <location>
        <begin position="27"/>
        <end position="36"/>
    </location>
</feature>
<evidence type="ECO:0000313" key="2">
    <source>
        <dbReference type="EMBL" id="KAJ5197823.1"/>
    </source>
</evidence>
<protein>
    <submittedName>
        <fullName evidence="2">Uncharacterized protein</fullName>
    </submittedName>
</protein>
<reference evidence="2" key="1">
    <citation type="submission" date="2022-12" db="EMBL/GenBank/DDBJ databases">
        <authorList>
            <person name="Petersen C."/>
        </authorList>
    </citation>
    <scope>NUCLEOTIDE SEQUENCE</scope>
    <source>
        <strain evidence="2">IBT 15544</strain>
    </source>
</reference>
<organism evidence="2 3">
    <name type="scientific">Penicillium cinerascens</name>
    <dbReference type="NCBI Taxonomy" id="70096"/>
    <lineage>
        <taxon>Eukaryota</taxon>
        <taxon>Fungi</taxon>
        <taxon>Dikarya</taxon>
        <taxon>Ascomycota</taxon>
        <taxon>Pezizomycotina</taxon>
        <taxon>Eurotiomycetes</taxon>
        <taxon>Eurotiomycetidae</taxon>
        <taxon>Eurotiales</taxon>
        <taxon>Aspergillaceae</taxon>
        <taxon>Penicillium</taxon>
    </lineage>
</organism>